<comment type="caution">
    <text evidence="1">The sequence shown here is derived from an EMBL/GenBank/DDBJ whole genome shotgun (WGS) entry which is preliminary data.</text>
</comment>
<evidence type="ECO:0000313" key="2">
    <source>
        <dbReference type="Proteomes" id="UP001214576"/>
    </source>
</evidence>
<protein>
    <submittedName>
        <fullName evidence="1">Uncharacterized protein</fullName>
    </submittedName>
</protein>
<sequence length="54" mass="6200">DTSSPIFRSHEELVWWFFEERQPVAINDNASQQIREMAGSFGVLIFSSSGHTEQ</sequence>
<feature type="non-terminal residue" evidence="1">
    <location>
        <position position="54"/>
    </location>
</feature>
<organism evidence="1 2">
    <name type="scientific">Ovis ammon polii</name>
    <dbReference type="NCBI Taxonomy" id="230172"/>
    <lineage>
        <taxon>Eukaryota</taxon>
        <taxon>Metazoa</taxon>
        <taxon>Chordata</taxon>
        <taxon>Craniata</taxon>
        <taxon>Vertebrata</taxon>
        <taxon>Euteleostomi</taxon>
        <taxon>Mammalia</taxon>
        <taxon>Eutheria</taxon>
        <taxon>Laurasiatheria</taxon>
        <taxon>Artiodactyla</taxon>
        <taxon>Ruminantia</taxon>
        <taxon>Pecora</taxon>
        <taxon>Bovidae</taxon>
        <taxon>Caprinae</taxon>
        <taxon>Ovis</taxon>
    </lineage>
</organism>
<accession>A0AAD4Y022</accession>
<keyword evidence="2" id="KW-1185">Reference proteome</keyword>
<proteinExistence type="predicted"/>
<dbReference type="EMBL" id="JAKZEL010000021">
    <property type="protein sequence ID" value="KAI4532660.1"/>
    <property type="molecule type" value="Genomic_DNA"/>
</dbReference>
<reference evidence="1" key="1">
    <citation type="submission" date="2022-03" db="EMBL/GenBank/DDBJ databases">
        <title>Genomic analyses of argali, domestic sheep and their hybrids provide insights into chromosomal evolution, heterosis and genetic basis of agronomic traits.</title>
        <authorList>
            <person name="Li M."/>
        </authorList>
    </citation>
    <scope>NUCLEOTIDE SEQUENCE</scope>
    <source>
        <strain evidence="1">CAU-MHL-2022a</strain>
        <tissue evidence="1">Skin</tissue>
    </source>
</reference>
<gene>
    <name evidence="1" type="ORF">MG293_017068</name>
</gene>
<dbReference type="AlphaFoldDB" id="A0AAD4Y022"/>
<feature type="non-terminal residue" evidence="1">
    <location>
        <position position="1"/>
    </location>
</feature>
<evidence type="ECO:0000313" key="1">
    <source>
        <dbReference type="EMBL" id="KAI4532660.1"/>
    </source>
</evidence>
<name>A0AAD4Y022_OVIAM</name>
<dbReference type="Proteomes" id="UP001214576">
    <property type="component" value="Unassembled WGS sequence"/>
</dbReference>